<dbReference type="AlphaFoldDB" id="B8GG55"/>
<protein>
    <recommendedName>
        <fullName evidence="2">Methyltransferase domain-containing protein</fullName>
    </recommendedName>
</protein>
<accession>B8GG55</accession>
<proteinExistence type="predicted"/>
<dbReference type="HOGENOM" id="CLU_1954692_0_0_2"/>
<dbReference type="Gene3D" id="3.40.50.150">
    <property type="entry name" value="Vaccinia Virus protein VP39"/>
    <property type="match status" value="1"/>
</dbReference>
<dbReference type="KEGG" id="mpl:Mpal_0767"/>
<dbReference type="InterPro" id="IPR041698">
    <property type="entry name" value="Methyltransf_25"/>
</dbReference>
<feature type="region of interest" description="Disordered" evidence="1">
    <location>
        <begin position="93"/>
        <end position="128"/>
    </location>
</feature>
<dbReference type="CDD" id="cd02440">
    <property type="entry name" value="AdoMet_MTases"/>
    <property type="match status" value="1"/>
</dbReference>
<feature type="domain" description="Methyltransferase" evidence="2">
    <location>
        <begin position="43"/>
        <end position="107"/>
    </location>
</feature>
<evidence type="ECO:0000313" key="4">
    <source>
        <dbReference type="Proteomes" id="UP000002457"/>
    </source>
</evidence>
<keyword evidence="4" id="KW-1185">Reference proteome</keyword>
<dbReference type="Proteomes" id="UP000002457">
    <property type="component" value="Chromosome"/>
</dbReference>
<reference evidence="3 4" key="1">
    <citation type="journal article" date="2015" name="Genome Announc.">
        <title>Complete Genome Sequence of Methanosphaerula palustris E1-9CT, a Hydrogenotrophic Methanogen Isolated from a Minerotrophic Fen Peatland.</title>
        <authorList>
            <person name="Cadillo-Quiroz H."/>
            <person name="Browne P."/>
            <person name="Kyrpides N."/>
            <person name="Woyke T."/>
            <person name="Goodwin L."/>
            <person name="Detter C."/>
            <person name="Yavitt J.B."/>
            <person name="Zinder S.H."/>
        </authorList>
    </citation>
    <scope>NUCLEOTIDE SEQUENCE [LARGE SCALE GENOMIC DNA]</scope>
    <source>
        <strain evidence="4">ATCC BAA-1556 / DSM 19958 / E1-9c</strain>
    </source>
</reference>
<dbReference type="InterPro" id="IPR029063">
    <property type="entry name" value="SAM-dependent_MTases_sf"/>
</dbReference>
<dbReference type="EMBL" id="CP001338">
    <property type="protein sequence ID" value="ACL16129.1"/>
    <property type="molecule type" value="Genomic_DNA"/>
</dbReference>
<evidence type="ECO:0000313" key="3">
    <source>
        <dbReference type="EMBL" id="ACL16129.1"/>
    </source>
</evidence>
<feature type="compositionally biased region" description="Polar residues" evidence="1">
    <location>
        <begin position="105"/>
        <end position="128"/>
    </location>
</feature>
<dbReference type="Pfam" id="PF13649">
    <property type="entry name" value="Methyltransf_25"/>
    <property type="match status" value="1"/>
</dbReference>
<gene>
    <name evidence="3" type="ordered locus">Mpal_0767</name>
</gene>
<dbReference type="SUPFAM" id="SSF53335">
    <property type="entry name" value="S-adenosyl-L-methionine-dependent methyltransferases"/>
    <property type="match status" value="1"/>
</dbReference>
<dbReference type="eggNOG" id="arCOG01637">
    <property type="taxonomic scope" value="Archaea"/>
</dbReference>
<sequence length="128" mass="13845">MKRAMTPEEFFYHVFESLRRLGPGCTGATWKAWSYLLPVDAQILDMGCGTGAQTRDLAGLSAGTIPAVDTHQPFLDTITAWADREGMSERVRTVNPSMDDLPFETDSSISSGPKVTSGMSNTTIPGQS</sequence>
<name>B8GG55_METPE</name>
<organism evidence="3 4">
    <name type="scientific">Methanosphaerula palustris (strain ATCC BAA-1556 / DSM 19958 / E1-9c)</name>
    <dbReference type="NCBI Taxonomy" id="521011"/>
    <lineage>
        <taxon>Archaea</taxon>
        <taxon>Methanobacteriati</taxon>
        <taxon>Methanobacteriota</taxon>
        <taxon>Stenosarchaea group</taxon>
        <taxon>Methanomicrobia</taxon>
        <taxon>Methanomicrobiales</taxon>
        <taxon>Methanoregulaceae</taxon>
        <taxon>Methanosphaerula</taxon>
    </lineage>
</organism>
<evidence type="ECO:0000256" key="1">
    <source>
        <dbReference type="SAM" id="MobiDB-lite"/>
    </source>
</evidence>
<evidence type="ECO:0000259" key="2">
    <source>
        <dbReference type="Pfam" id="PF13649"/>
    </source>
</evidence>